<name>A0ABV6VJN6_9ACTN</name>
<accession>A0ABV6VJN6</accession>
<reference evidence="1 2" key="1">
    <citation type="submission" date="2024-09" db="EMBL/GenBank/DDBJ databases">
        <authorList>
            <person name="Lee S.D."/>
        </authorList>
    </citation>
    <scope>NUCLEOTIDE SEQUENCE [LARGE SCALE GENOMIC DNA]</scope>
    <source>
        <strain evidence="1 2">N1-1</strain>
    </source>
</reference>
<evidence type="ECO:0000313" key="2">
    <source>
        <dbReference type="Proteomes" id="UP001592582"/>
    </source>
</evidence>
<protein>
    <submittedName>
        <fullName evidence="1">Uncharacterized protein</fullName>
    </submittedName>
</protein>
<evidence type="ECO:0000313" key="1">
    <source>
        <dbReference type="EMBL" id="MFC1413950.1"/>
    </source>
</evidence>
<comment type="caution">
    <text evidence="1">The sequence shown here is derived from an EMBL/GenBank/DDBJ whole genome shotgun (WGS) entry which is preliminary data.</text>
</comment>
<proteinExistence type="predicted"/>
<sequence length="118" mass="12733">MDQNRAPYEHALTAADEIRSLNYGTLKGGYDSPGDVYDVAHALRTLSQRLPQALEQLAIGLSELADGGQIRITSGSAEHDTVPERREKIADSLKTALESVATLEQALSVVTRLTSDLV</sequence>
<dbReference type="Proteomes" id="UP001592582">
    <property type="component" value="Unassembled WGS sequence"/>
</dbReference>
<organism evidence="1 2">
    <name type="scientific">Streptacidiphilus alkalitolerans</name>
    <dbReference type="NCBI Taxonomy" id="3342712"/>
    <lineage>
        <taxon>Bacteria</taxon>
        <taxon>Bacillati</taxon>
        <taxon>Actinomycetota</taxon>
        <taxon>Actinomycetes</taxon>
        <taxon>Kitasatosporales</taxon>
        <taxon>Streptomycetaceae</taxon>
        <taxon>Streptacidiphilus</taxon>
    </lineage>
</organism>
<dbReference type="EMBL" id="JBHEZX010000020">
    <property type="protein sequence ID" value="MFC1413950.1"/>
    <property type="molecule type" value="Genomic_DNA"/>
</dbReference>
<keyword evidence="2" id="KW-1185">Reference proteome</keyword>
<gene>
    <name evidence="1" type="ORF">ACEZDG_32290</name>
</gene>